<sequence>MEKENLTLGANETIASLLSRRKKGVKSLVVDLHGRTIQGSDLGLSKLLNLPGYQLVRPHGTNTPMCFNSDPKLAHLDSLTAMHPCCEQEVCNGELDLTMCGQEGATKLQRLSLSHMRITVHSTRPGATAWYAAQRACRAQLLGLADPGGLVCSMMAVHCPLACEHCRLHVVGPPLPWLCPFALAPGVPMRA</sequence>
<name>A0A6A0A8T1_HAELA</name>
<reference evidence="1 2" key="1">
    <citation type="submission" date="2020-02" db="EMBL/GenBank/DDBJ databases">
        <title>Draft genome sequence of Haematococcus lacustris strain NIES-144.</title>
        <authorList>
            <person name="Morimoto D."/>
            <person name="Nakagawa S."/>
            <person name="Yoshida T."/>
            <person name="Sawayama S."/>
        </authorList>
    </citation>
    <scope>NUCLEOTIDE SEQUENCE [LARGE SCALE GENOMIC DNA]</scope>
    <source>
        <strain evidence="1 2">NIES-144</strain>
    </source>
</reference>
<dbReference type="AlphaFoldDB" id="A0A6A0A8T1"/>
<evidence type="ECO:0000313" key="2">
    <source>
        <dbReference type="Proteomes" id="UP000485058"/>
    </source>
</evidence>
<dbReference type="EMBL" id="BLLF01004121">
    <property type="protein sequence ID" value="GFH28962.1"/>
    <property type="molecule type" value="Genomic_DNA"/>
</dbReference>
<keyword evidence="2" id="KW-1185">Reference proteome</keyword>
<dbReference type="Proteomes" id="UP000485058">
    <property type="component" value="Unassembled WGS sequence"/>
</dbReference>
<evidence type="ECO:0000313" key="1">
    <source>
        <dbReference type="EMBL" id="GFH28962.1"/>
    </source>
</evidence>
<gene>
    <name evidence="1" type="ORF">HaLaN_27540</name>
</gene>
<protein>
    <submittedName>
        <fullName evidence="1">Uncharacterized protein</fullName>
    </submittedName>
</protein>
<comment type="caution">
    <text evidence="1">The sequence shown here is derived from an EMBL/GenBank/DDBJ whole genome shotgun (WGS) entry which is preliminary data.</text>
</comment>
<proteinExistence type="predicted"/>
<feature type="non-terminal residue" evidence="1">
    <location>
        <position position="191"/>
    </location>
</feature>
<organism evidence="1 2">
    <name type="scientific">Haematococcus lacustris</name>
    <name type="common">Green alga</name>
    <name type="synonym">Haematococcus pluvialis</name>
    <dbReference type="NCBI Taxonomy" id="44745"/>
    <lineage>
        <taxon>Eukaryota</taxon>
        <taxon>Viridiplantae</taxon>
        <taxon>Chlorophyta</taxon>
        <taxon>core chlorophytes</taxon>
        <taxon>Chlorophyceae</taxon>
        <taxon>CS clade</taxon>
        <taxon>Chlamydomonadales</taxon>
        <taxon>Haematococcaceae</taxon>
        <taxon>Haematococcus</taxon>
    </lineage>
</organism>
<accession>A0A6A0A8T1</accession>